<dbReference type="PROSITE" id="PS51892">
    <property type="entry name" value="SUBTILASE"/>
    <property type="match status" value="1"/>
</dbReference>
<dbReference type="PROSITE" id="PS00138">
    <property type="entry name" value="SUBTILASE_SER"/>
    <property type="match status" value="1"/>
</dbReference>
<reference evidence="10 11" key="1">
    <citation type="submission" date="2021-01" db="EMBL/GenBank/DDBJ databases">
        <title>Whole genome shotgun sequence of Catellatospora chokoriensis NBRC 107358.</title>
        <authorList>
            <person name="Komaki H."/>
            <person name="Tamura T."/>
        </authorList>
    </citation>
    <scope>NUCLEOTIDE SEQUENCE [LARGE SCALE GENOMIC DNA]</scope>
    <source>
        <strain evidence="10 11">NBRC 107358</strain>
    </source>
</reference>
<feature type="signal peptide" evidence="8">
    <location>
        <begin position="1"/>
        <end position="28"/>
    </location>
</feature>
<evidence type="ECO:0000256" key="8">
    <source>
        <dbReference type="SAM" id="SignalP"/>
    </source>
</evidence>
<proteinExistence type="inferred from homology"/>
<evidence type="ECO:0000256" key="5">
    <source>
        <dbReference type="PROSITE-ProRule" id="PRU01240"/>
    </source>
</evidence>
<dbReference type="PANTHER" id="PTHR43806:SF11">
    <property type="entry name" value="CEREVISIN-RELATED"/>
    <property type="match status" value="1"/>
</dbReference>
<keyword evidence="11" id="KW-1185">Reference proteome</keyword>
<evidence type="ECO:0000313" key="11">
    <source>
        <dbReference type="Proteomes" id="UP000619293"/>
    </source>
</evidence>
<keyword evidence="8" id="KW-0732">Signal</keyword>
<feature type="chain" id="PRO_5035308925" description="Peptidase S8/S53 domain-containing protein" evidence="8">
    <location>
        <begin position="29"/>
        <end position="1387"/>
    </location>
</feature>
<dbReference type="InterPro" id="IPR022398">
    <property type="entry name" value="Peptidase_S8_His-AS"/>
</dbReference>
<dbReference type="PANTHER" id="PTHR43806">
    <property type="entry name" value="PEPTIDASE S8"/>
    <property type="match status" value="1"/>
</dbReference>
<dbReference type="PRINTS" id="PR00723">
    <property type="entry name" value="SUBTILISIN"/>
</dbReference>
<dbReference type="InterPro" id="IPR023828">
    <property type="entry name" value="Peptidase_S8_Ser-AS"/>
</dbReference>
<dbReference type="PROSITE" id="PS00136">
    <property type="entry name" value="SUBTILASE_ASP"/>
    <property type="match status" value="1"/>
</dbReference>
<dbReference type="Gene3D" id="2.60.120.380">
    <property type="match status" value="1"/>
</dbReference>
<evidence type="ECO:0000256" key="1">
    <source>
        <dbReference type="ARBA" id="ARBA00011073"/>
    </source>
</evidence>
<accession>A0A8J3K7P8</accession>
<dbReference type="PROSITE" id="PS00137">
    <property type="entry name" value="SUBTILASE_HIS"/>
    <property type="match status" value="1"/>
</dbReference>
<dbReference type="Pfam" id="PF00082">
    <property type="entry name" value="Peptidase_S8"/>
    <property type="match status" value="1"/>
</dbReference>
<keyword evidence="4 5" id="KW-0720">Serine protease</keyword>
<evidence type="ECO:0000256" key="2">
    <source>
        <dbReference type="ARBA" id="ARBA00022670"/>
    </source>
</evidence>
<keyword evidence="3 5" id="KW-0378">Hydrolase</keyword>
<organism evidence="10 11">
    <name type="scientific">Catellatospora chokoriensis</name>
    <dbReference type="NCBI Taxonomy" id="310353"/>
    <lineage>
        <taxon>Bacteria</taxon>
        <taxon>Bacillati</taxon>
        <taxon>Actinomycetota</taxon>
        <taxon>Actinomycetes</taxon>
        <taxon>Micromonosporales</taxon>
        <taxon>Micromonosporaceae</taxon>
        <taxon>Catellatospora</taxon>
    </lineage>
</organism>
<evidence type="ECO:0000313" key="10">
    <source>
        <dbReference type="EMBL" id="GIF89994.1"/>
    </source>
</evidence>
<dbReference type="SUPFAM" id="SSF52743">
    <property type="entry name" value="Subtilisin-like"/>
    <property type="match status" value="1"/>
</dbReference>
<feature type="domain" description="Peptidase S8/S53" evidence="9">
    <location>
        <begin position="183"/>
        <end position="620"/>
    </location>
</feature>
<feature type="active site" description="Charge relay system" evidence="5">
    <location>
        <position position="373"/>
    </location>
</feature>
<name>A0A8J3K7P8_9ACTN</name>
<dbReference type="RefSeq" id="WP_191840014.1">
    <property type="nucleotide sequence ID" value="NZ_BAAALB010000023.1"/>
</dbReference>
<evidence type="ECO:0000256" key="7">
    <source>
        <dbReference type="SAM" id="MobiDB-lite"/>
    </source>
</evidence>
<feature type="active site" description="Charge relay system" evidence="5">
    <location>
        <position position="569"/>
    </location>
</feature>
<evidence type="ECO:0000259" key="9">
    <source>
        <dbReference type="Pfam" id="PF00082"/>
    </source>
</evidence>
<feature type="compositionally biased region" description="Low complexity" evidence="7">
    <location>
        <begin position="147"/>
        <end position="160"/>
    </location>
</feature>
<evidence type="ECO:0000256" key="3">
    <source>
        <dbReference type="ARBA" id="ARBA00022801"/>
    </source>
</evidence>
<evidence type="ECO:0000256" key="4">
    <source>
        <dbReference type="ARBA" id="ARBA00022825"/>
    </source>
</evidence>
<dbReference type="GO" id="GO:0006508">
    <property type="term" value="P:proteolysis"/>
    <property type="evidence" value="ECO:0007669"/>
    <property type="project" value="UniProtKB-KW"/>
</dbReference>
<dbReference type="GO" id="GO:0004252">
    <property type="term" value="F:serine-type endopeptidase activity"/>
    <property type="evidence" value="ECO:0007669"/>
    <property type="project" value="UniProtKB-UniRule"/>
</dbReference>
<dbReference type="Gene3D" id="3.40.50.200">
    <property type="entry name" value="Peptidase S8/S53 domain"/>
    <property type="match status" value="2"/>
</dbReference>
<keyword evidence="2 5" id="KW-0645">Protease</keyword>
<dbReference type="Proteomes" id="UP000619293">
    <property type="component" value="Unassembled WGS sequence"/>
</dbReference>
<protein>
    <recommendedName>
        <fullName evidence="9">Peptidase S8/S53 domain-containing protein</fullName>
    </recommendedName>
</protein>
<dbReference type="InterPro" id="IPR000209">
    <property type="entry name" value="Peptidase_S8/S53_dom"/>
</dbReference>
<comment type="caution">
    <text evidence="10">The sequence shown here is derived from an EMBL/GenBank/DDBJ whole genome shotgun (WGS) entry which is preliminary data.</text>
</comment>
<feature type="region of interest" description="Disordered" evidence="7">
    <location>
        <begin position="139"/>
        <end position="164"/>
    </location>
</feature>
<dbReference type="EMBL" id="BONG01000019">
    <property type="protein sequence ID" value="GIF89994.1"/>
    <property type="molecule type" value="Genomic_DNA"/>
</dbReference>
<dbReference type="InterPro" id="IPR036852">
    <property type="entry name" value="Peptidase_S8/S53_dom_sf"/>
</dbReference>
<dbReference type="InterPro" id="IPR023827">
    <property type="entry name" value="Peptidase_S8_Asp-AS"/>
</dbReference>
<gene>
    <name evidence="10" type="ORF">Cch02nite_34380</name>
</gene>
<sequence length="1387" mass="144405">MSAHKLGRLSAALLTTAVMLAAAPAASAAPKPEPAPPGVLKGPGFTKRDKLGSHDRELLVKAVRDGKKKVTAMLAVAPGQFDAAREAVEAAGGTVAAADAKVGYLRATVPTGAVDAVAQKGSVLAVDLDEEIRLADPVPAAEGRRPGGTAKAPGAKTPAANPYLPTHETGAVDFVADHRTWDGRGVTIGILDSGVDLDHPALAVTTTGERKIVDWVTATDPLTEGDNTWLELTETVTATPEFTVGWSRKYTGPASGEFRYAEFYEYATAGPNDVNGDVNRDGDNWDSFGVLFRPSDKAIWVDADGDYSFADEPLLRPLGEEHKAGRFGTDDPATALNESMPFTVEYRLGVDLAPAGREGTADFVSIGLPESAHGTHVAGIAAGHALFGGKMNGAAPGAKIVSSRACTWSGGCTAVALTEGMIDLVVNRGVDVVNMSIGGLPALNDGANARTYLYNTLINDFGVQLFLSAGNSGPGLNTIGDPSVATDVVAVGASVSSATWAADYGSDVKTKMGIFGFSSRGPREDGGFKPDIVAPGAAVSTTPTWLPGSPVTGVGYELPPGYSMFNGTSMASPQATGAAALLLSAAKATKVDAKPAKLRAAVYDSARFLPGVQAHEQGNGLLDVARAWRALADGGLATSTYTFDAPVCTPISPVLTTPNRGAGLYDRCGGDIARLQSVTVTRTSGPAGDAPHRVGWTGDDGTFKAFSGVVLLPLNKPTPVLVWVDPKGNGVHSAIMTLDDPATRGVDARLMATVAVADSLAAPAYTRVRTGRVDRAQTESYLVTVPEKARALQVKLDGVDAGDRVRFVAQHPYGVPVEDGCYTGMDAQGCDPNLRSFKDPLPGVWEITVEASRTSPSERNDYRLTVNVFGASAAAEAKLGTLELHEPAPVSWEVTNHLGAVRLAASTSPLSSRFTERGEVADKAQKSYQVIVPIGAGRFSARIGNPADPAADLDLFVVANGVVLGQSADGDAEESVVIDNPPAGYYTVWVDGYAVPAGSTRFDYTDEVSTTATGTVRTTFAAPLALARNETRTVTAQVTATGLAPSGRTLYGGLDLVNTDGALVGQAGVTIEAVHGPSVRVDTTFGPFAAFAAQDGVVAGSAQIDAVTTPARWTPEGGVQGYTGYQGHIFDVNRHGDGVGQSEHIETPTVPGIFHADGTVTELPIPAWIPDAIYGRAFAIDDTGTVVGNMTAYRPDAAYHWNNEPYRWTKDGGYVRLPHLTADPEQTEPLGINSSGVIVGSSFENGQATAVWWDAAGAIHRIGPVAAGERSVLLEVNDAGTAVGESGERAATWTAAGGMKRLPDFGFHSRAVGINASGWVIGEADVAPYETHVVAWDPQGRLWDLTTMAGYDVFYVAEAADVTDDGGFVVYGYPGDGSNKTHAILRF</sequence>
<dbReference type="InterPro" id="IPR015500">
    <property type="entry name" value="Peptidase_S8_subtilisin-rel"/>
</dbReference>
<dbReference type="InterPro" id="IPR050131">
    <property type="entry name" value="Peptidase_S8_subtilisin-like"/>
</dbReference>
<feature type="active site" description="Charge relay system" evidence="5">
    <location>
        <position position="192"/>
    </location>
</feature>
<feature type="region of interest" description="Disordered" evidence="7">
    <location>
        <begin position="26"/>
        <end position="51"/>
    </location>
</feature>
<evidence type="ECO:0000256" key="6">
    <source>
        <dbReference type="RuleBase" id="RU003355"/>
    </source>
</evidence>
<comment type="similarity">
    <text evidence="1 5 6">Belongs to the peptidase S8 family.</text>
</comment>